<evidence type="ECO:0000313" key="3">
    <source>
        <dbReference type="Proteomes" id="UP000799118"/>
    </source>
</evidence>
<accession>A0A6A4GWG4</accession>
<gene>
    <name evidence="2" type="ORF">BT96DRAFT_1002483</name>
</gene>
<dbReference type="OrthoDB" id="3002319at2759"/>
<organism evidence="2 3">
    <name type="scientific">Gymnopus androsaceus JB14</name>
    <dbReference type="NCBI Taxonomy" id="1447944"/>
    <lineage>
        <taxon>Eukaryota</taxon>
        <taxon>Fungi</taxon>
        <taxon>Dikarya</taxon>
        <taxon>Basidiomycota</taxon>
        <taxon>Agaricomycotina</taxon>
        <taxon>Agaricomycetes</taxon>
        <taxon>Agaricomycetidae</taxon>
        <taxon>Agaricales</taxon>
        <taxon>Marasmiineae</taxon>
        <taxon>Omphalotaceae</taxon>
        <taxon>Gymnopus</taxon>
    </lineage>
</organism>
<keyword evidence="3" id="KW-1185">Reference proteome</keyword>
<dbReference type="EMBL" id="ML769666">
    <property type="protein sequence ID" value="KAE9390202.1"/>
    <property type="molecule type" value="Genomic_DNA"/>
</dbReference>
<feature type="region of interest" description="Disordered" evidence="1">
    <location>
        <begin position="212"/>
        <end position="231"/>
    </location>
</feature>
<proteinExistence type="predicted"/>
<sequence length="296" mass="31799">MTISSSIVPAIIGSCCLLPFANDSFPLAQLDFTLNNDARSALFEPMALTDSSLPMSLLKEDENDRISRVKGPSAFATVDEAASKAEAFNGKNCLAPSKHRRKKLTKRVPSLNNHLSEMMVSLLRCQTRSSSNPAHEPVLCARNFDLNSPSPIVSLPSPHMKAYSFQSIRSLSFLTRKSPGSPLPVLPSAKLIFHLEHGKGYQPLHAVDIAPPTASASSAHDPISSEPVTTAKENGHQQLSGLGIELPLNSALSASLLASETTTAKQCSLSGLVTVFPPRIGLLHLEPFHPPKQQLD</sequence>
<name>A0A6A4GWG4_9AGAR</name>
<dbReference type="AlphaFoldDB" id="A0A6A4GWG4"/>
<reference evidence="2" key="1">
    <citation type="journal article" date="2019" name="Environ. Microbiol.">
        <title>Fungal ecological strategies reflected in gene transcription - a case study of two litter decomposers.</title>
        <authorList>
            <person name="Barbi F."/>
            <person name="Kohler A."/>
            <person name="Barry K."/>
            <person name="Baskaran P."/>
            <person name="Daum C."/>
            <person name="Fauchery L."/>
            <person name="Ihrmark K."/>
            <person name="Kuo A."/>
            <person name="LaButti K."/>
            <person name="Lipzen A."/>
            <person name="Morin E."/>
            <person name="Grigoriev I.V."/>
            <person name="Henrissat B."/>
            <person name="Lindahl B."/>
            <person name="Martin F."/>
        </authorList>
    </citation>
    <scope>NUCLEOTIDE SEQUENCE</scope>
    <source>
        <strain evidence="2">JB14</strain>
    </source>
</reference>
<evidence type="ECO:0000256" key="1">
    <source>
        <dbReference type="SAM" id="MobiDB-lite"/>
    </source>
</evidence>
<evidence type="ECO:0000313" key="2">
    <source>
        <dbReference type="EMBL" id="KAE9390202.1"/>
    </source>
</evidence>
<protein>
    <submittedName>
        <fullName evidence="2">Uncharacterized protein</fullName>
    </submittedName>
</protein>
<dbReference type="Proteomes" id="UP000799118">
    <property type="component" value="Unassembled WGS sequence"/>
</dbReference>